<evidence type="ECO:0000313" key="2">
    <source>
        <dbReference type="EMBL" id="VEL30059.1"/>
    </source>
</evidence>
<gene>
    <name evidence="2" type="ORF">PXEA_LOCUS23499</name>
</gene>
<keyword evidence="3" id="KW-1185">Reference proteome</keyword>
<comment type="caution">
    <text evidence="2">The sequence shown here is derived from an EMBL/GenBank/DDBJ whole genome shotgun (WGS) entry which is preliminary data.</text>
</comment>
<reference evidence="2" key="1">
    <citation type="submission" date="2018-11" db="EMBL/GenBank/DDBJ databases">
        <authorList>
            <consortium name="Pathogen Informatics"/>
        </authorList>
    </citation>
    <scope>NUCLEOTIDE SEQUENCE</scope>
</reference>
<dbReference type="OrthoDB" id="6718656at2759"/>
<organism evidence="2 3">
    <name type="scientific">Protopolystoma xenopodis</name>
    <dbReference type="NCBI Taxonomy" id="117903"/>
    <lineage>
        <taxon>Eukaryota</taxon>
        <taxon>Metazoa</taxon>
        <taxon>Spiralia</taxon>
        <taxon>Lophotrochozoa</taxon>
        <taxon>Platyhelminthes</taxon>
        <taxon>Monogenea</taxon>
        <taxon>Polyopisthocotylea</taxon>
        <taxon>Polystomatidea</taxon>
        <taxon>Polystomatidae</taxon>
        <taxon>Protopolystoma</taxon>
    </lineage>
</organism>
<feature type="region of interest" description="Disordered" evidence="1">
    <location>
        <begin position="64"/>
        <end position="91"/>
    </location>
</feature>
<name>A0A3S5BM78_9PLAT</name>
<evidence type="ECO:0000256" key="1">
    <source>
        <dbReference type="SAM" id="MobiDB-lite"/>
    </source>
</evidence>
<evidence type="ECO:0000313" key="3">
    <source>
        <dbReference type="Proteomes" id="UP000784294"/>
    </source>
</evidence>
<proteinExistence type="predicted"/>
<dbReference type="AlphaFoldDB" id="A0A3S5BM78"/>
<dbReference type="EMBL" id="CAAALY010109016">
    <property type="protein sequence ID" value="VEL30059.1"/>
    <property type="molecule type" value="Genomic_DNA"/>
</dbReference>
<sequence>MARLIELCLKEDPGKRPRFDLQILQILDKMREKAAALAINLVGTVGSGGLSAANSTLMSRLPTYLQSGPGHDSSQGLVSPIPPGPVGITLQ</sequence>
<protein>
    <submittedName>
        <fullName evidence="2">Uncharacterized protein</fullName>
    </submittedName>
</protein>
<accession>A0A3S5BM78</accession>
<dbReference type="Proteomes" id="UP000784294">
    <property type="component" value="Unassembled WGS sequence"/>
</dbReference>